<dbReference type="InterPro" id="IPR036890">
    <property type="entry name" value="HATPase_C_sf"/>
</dbReference>
<comment type="subcellular location">
    <subcellularLocation>
        <location evidence="2">Cell membrane</location>
        <topology evidence="2">Multi-pass membrane protein</topology>
    </subcellularLocation>
</comment>
<dbReference type="Pfam" id="PF02518">
    <property type="entry name" value="HATPase_c"/>
    <property type="match status" value="1"/>
</dbReference>
<dbReference type="InterPro" id="IPR003594">
    <property type="entry name" value="HATPase_dom"/>
</dbReference>
<proteinExistence type="predicted"/>
<evidence type="ECO:0000256" key="3">
    <source>
        <dbReference type="ARBA" id="ARBA00012438"/>
    </source>
</evidence>
<dbReference type="Proteomes" id="UP001595752">
    <property type="component" value="Unassembled WGS sequence"/>
</dbReference>
<evidence type="ECO:0000313" key="16">
    <source>
        <dbReference type="Proteomes" id="UP001595752"/>
    </source>
</evidence>
<dbReference type="SMART" id="SM00387">
    <property type="entry name" value="HATPase_c"/>
    <property type="match status" value="1"/>
</dbReference>
<dbReference type="InterPro" id="IPR004358">
    <property type="entry name" value="Sig_transdc_His_kin-like_C"/>
</dbReference>
<evidence type="ECO:0000256" key="10">
    <source>
        <dbReference type="ARBA" id="ARBA00022840"/>
    </source>
</evidence>
<keyword evidence="11 13" id="KW-1133">Transmembrane helix</keyword>
<dbReference type="Pfam" id="PF14689">
    <property type="entry name" value="SPOB_a"/>
    <property type="match status" value="1"/>
</dbReference>
<evidence type="ECO:0000256" key="13">
    <source>
        <dbReference type="SAM" id="Phobius"/>
    </source>
</evidence>
<dbReference type="PANTHER" id="PTHR40448:SF1">
    <property type="entry name" value="TWO-COMPONENT SENSOR HISTIDINE KINASE"/>
    <property type="match status" value="1"/>
</dbReference>
<dbReference type="PRINTS" id="PR00344">
    <property type="entry name" value="BCTRLSENSOR"/>
</dbReference>
<dbReference type="PROSITE" id="PS50109">
    <property type="entry name" value="HIS_KIN"/>
    <property type="match status" value="1"/>
</dbReference>
<keyword evidence="13" id="KW-0472">Membrane</keyword>
<evidence type="ECO:0000256" key="11">
    <source>
        <dbReference type="ARBA" id="ARBA00022989"/>
    </source>
</evidence>
<keyword evidence="16" id="KW-1185">Reference proteome</keyword>
<evidence type="ECO:0000256" key="6">
    <source>
        <dbReference type="ARBA" id="ARBA00022679"/>
    </source>
</evidence>
<dbReference type="InterPro" id="IPR039506">
    <property type="entry name" value="SPOB_a"/>
</dbReference>
<evidence type="ECO:0000256" key="9">
    <source>
        <dbReference type="ARBA" id="ARBA00022777"/>
    </source>
</evidence>
<keyword evidence="6" id="KW-0808">Transferase</keyword>
<gene>
    <name evidence="15" type="ORF">ACFOU2_23825</name>
</gene>
<reference evidence="16" key="1">
    <citation type="journal article" date="2019" name="Int. J. Syst. Evol. Microbiol.">
        <title>The Global Catalogue of Microorganisms (GCM) 10K type strain sequencing project: providing services to taxonomists for standard genome sequencing and annotation.</title>
        <authorList>
            <consortium name="The Broad Institute Genomics Platform"/>
            <consortium name="The Broad Institute Genome Sequencing Center for Infectious Disease"/>
            <person name="Wu L."/>
            <person name="Ma J."/>
        </authorList>
    </citation>
    <scope>NUCLEOTIDE SEQUENCE [LARGE SCALE GENOMIC DNA]</scope>
    <source>
        <strain evidence="16">CCUG 61889</strain>
    </source>
</reference>
<accession>A0ABV8BAL1</accession>
<organism evidence="15 16">
    <name type="scientific">Bacillus songklensis</name>
    <dbReference type="NCBI Taxonomy" id="1069116"/>
    <lineage>
        <taxon>Bacteria</taxon>
        <taxon>Bacillati</taxon>
        <taxon>Bacillota</taxon>
        <taxon>Bacilli</taxon>
        <taxon>Bacillales</taxon>
        <taxon>Bacillaceae</taxon>
        <taxon>Bacillus</taxon>
    </lineage>
</organism>
<dbReference type="SUPFAM" id="SSF55890">
    <property type="entry name" value="Sporulation response regulatory protein Spo0B"/>
    <property type="match status" value="1"/>
</dbReference>
<keyword evidence="4" id="KW-1003">Cell membrane</keyword>
<dbReference type="EC" id="2.7.13.3" evidence="3"/>
<keyword evidence="7 13" id="KW-0812">Transmembrane</keyword>
<keyword evidence="9" id="KW-0418">Kinase</keyword>
<dbReference type="EMBL" id="JBHRZT010000073">
    <property type="protein sequence ID" value="MFC3886350.1"/>
    <property type="molecule type" value="Genomic_DNA"/>
</dbReference>
<evidence type="ECO:0000256" key="2">
    <source>
        <dbReference type="ARBA" id="ARBA00004651"/>
    </source>
</evidence>
<protein>
    <recommendedName>
        <fullName evidence="3">histidine kinase</fullName>
        <ecNumber evidence="3">2.7.13.3</ecNumber>
    </recommendedName>
</protein>
<feature type="domain" description="Histidine kinase" evidence="14">
    <location>
        <begin position="320"/>
        <end position="428"/>
    </location>
</feature>
<evidence type="ECO:0000256" key="1">
    <source>
        <dbReference type="ARBA" id="ARBA00000085"/>
    </source>
</evidence>
<dbReference type="Gene3D" id="3.30.565.10">
    <property type="entry name" value="Histidine kinase-like ATPase, C-terminal domain"/>
    <property type="match status" value="1"/>
</dbReference>
<keyword evidence="8" id="KW-0547">Nucleotide-binding</keyword>
<comment type="catalytic activity">
    <reaction evidence="1">
        <text>ATP + protein L-histidine = ADP + protein N-phospho-L-histidine.</text>
        <dbReference type="EC" id="2.7.13.3"/>
    </reaction>
</comment>
<dbReference type="InterPro" id="IPR029151">
    <property type="entry name" value="Sensor-like_sf"/>
</dbReference>
<evidence type="ECO:0000256" key="7">
    <source>
        <dbReference type="ARBA" id="ARBA00022692"/>
    </source>
</evidence>
<dbReference type="InterPro" id="IPR016120">
    <property type="entry name" value="Sig_transdc_His_kin_SpoOB"/>
</dbReference>
<dbReference type="SUPFAM" id="SSF103190">
    <property type="entry name" value="Sensory domain-like"/>
    <property type="match status" value="1"/>
</dbReference>
<dbReference type="Gene3D" id="3.30.450.20">
    <property type="entry name" value="PAS domain"/>
    <property type="match status" value="1"/>
</dbReference>
<evidence type="ECO:0000256" key="4">
    <source>
        <dbReference type="ARBA" id="ARBA00022475"/>
    </source>
</evidence>
<evidence type="ECO:0000256" key="8">
    <source>
        <dbReference type="ARBA" id="ARBA00022741"/>
    </source>
</evidence>
<feature type="transmembrane region" description="Helical" evidence="13">
    <location>
        <begin position="183"/>
        <end position="203"/>
    </location>
</feature>
<comment type="caution">
    <text evidence="15">The sequence shown here is derived from an EMBL/GenBank/DDBJ whole genome shotgun (WGS) entry which is preliminary data.</text>
</comment>
<dbReference type="InterPro" id="IPR005467">
    <property type="entry name" value="His_kinase_dom"/>
</dbReference>
<keyword evidence="12" id="KW-0902">Two-component regulatory system</keyword>
<name>A0ABV8BAL1_9BACI</name>
<keyword evidence="5" id="KW-0597">Phosphoprotein</keyword>
<sequence>MIIAAAVLILIFLVGMNVIASYWSTKRTIELSIATQSVQIAETAAASINVEQYKRFLANPTKNEDYWKIRRALNDIRKKTGALYVYTLQIDDPNQSKVLIAGFPDHIDYGIGEPCTVPAAQLQRALKGKTYFTSVIEDPHYGTYISAGAPIKDAQGKIVGYLGVDTGVGVLKKIEEKVLQHNAVTFIFSVLFVLIVLISFYMMQKWYQKELKREIGDAEATYQGEIHSIFDSVRSLRHDYLNHIQVLHGLLKLQKYEMAVDYMDSLIKEAKVIDITNMKVDHPALLVLFQTKRVLGQSNKTSVMFEIDDDSFQYMKPTDLIKILSNLIDNAMDAAVYLEEGDRWIRVACKRTKSEYVFEVENSGPTIPKVERARIFQRGYSTKPQTLGKVRGQGLSIVQETVEKYGGSISVKSSHGRTTFTVWIPVEEKN</sequence>
<evidence type="ECO:0000256" key="5">
    <source>
        <dbReference type="ARBA" id="ARBA00022553"/>
    </source>
</evidence>
<evidence type="ECO:0000259" key="14">
    <source>
        <dbReference type="PROSITE" id="PS50109"/>
    </source>
</evidence>
<dbReference type="CDD" id="cd18773">
    <property type="entry name" value="PDC1_HK_sensor"/>
    <property type="match status" value="1"/>
</dbReference>
<dbReference type="SUPFAM" id="SSF55874">
    <property type="entry name" value="ATPase domain of HSP90 chaperone/DNA topoisomerase II/histidine kinase"/>
    <property type="match status" value="1"/>
</dbReference>
<dbReference type="PANTHER" id="PTHR40448">
    <property type="entry name" value="TWO-COMPONENT SENSOR HISTIDINE KINASE"/>
    <property type="match status" value="1"/>
</dbReference>
<dbReference type="CDD" id="cd00075">
    <property type="entry name" value="HATPase"/>
    <property type="match status" value="1"/>
</dbReference>
<evidence type="ECO:0000313" key="15">
    <source>
        <dbReference type="EMBL" id="MFC3886350.1"/>
    </source>
</evidence>
<evidence type="ECO:0000256" key="12">
    <source>
        <dbReference type="ARBA" id="ARBA00023012"/>
    </source>
</evidence>
<dbReference type="Gene3D" id="1.10.287.130">
    <property type="match status" value="1"/>
</dbReference>
<dbReference type="GO" id="GO:0005524">
    <property type="term" value="F:ATP binding"/>
    <property type="evidence" value="ECO:0007669"/>
    <property type="project" value="UniProtKB-KW"/>
</dbReference>
<keyword evidence="10 15" id="KW-0067">ATP-binding</keyword>